<dbReference type="PROSITE" id="PS00018">
    <property type="entry name" value="EF_HAND_1"/>
    <property type="match status" value="1"/>
</dbReference>
<dbReference type="InterPro" id="IPR002048">
    <property type="entry name" value="EF_hand_dom"/>
</dbReference>
<proteinExistence type="predicted"/>
<organism evidence="3">
    <name type="scientific">Glycine soja</name>
    <name type="common">Wild soybean</name>
    <dbReference type="NCBI Taxonomy" id="3848"/>
    <lineage>
        <taxon>Eukaryota</taxon>
        <taxon>Viridiplantae</taxon>
        <taxon>Streptophyta</taxon>
        <taxon>Embryophyta</taxon>
        <taxon>Tracheophyta</taxon>
        <taxon>Spermatophyta</taxon>
        <taxon>Magnoliopsida</taxon>
        <taxon>eudicotyledons</taxon>
        <taxon>Gunneridae</taxon>
        <taxon>Pentapetalae</taxon>
        <taxon>rosids</taxon>
        <taxon>fabids</taxon>
        <taxon>Fabales</taxon>
        <taxon>Fabaceae</taxon>
        <taxon>Papilionoideae</taxon>
        <taxon>50 kb inversion clade</taxon>
        <taxon>NPAAA clade</taxon>
        <taxon>indigoferoid/millettioid clade</taxon>
        <taxon>Phaseoleae</taxon>
        <taxon>Glycine</taxon>
        <taxon>Glycine subgen. Soja</taxon>
    </lineage>
</organism>
<keyword evidence="1" id="KW-0106">Calcium</keyword>
<dbReference type="FunFam" id="1.10.238.10:FF:000341">
    <property type="entry name" value="Putative calcium-binding protein CML19"/>
    <property type="match status" value="1"/>
</dbReference>
<evidence type="ECO:0000313" key="3">
    <source>
        <dbReference type="EMBL" id="KHN16218.1"/>
    </source>
</evidence>
<dbReference type="EMBL" id="KN660610">
    <property type="protein sequence ID" value="KHN16218.1"/>
    <property type="molecule type" value="Genomic_DNA"/>
</dbReference>
<feature type="domain" description="EF-hand" evidence="2">
    <location>
        <begin position="38"/>
        <end position="72"/>
    </location>
</feature>
<feature type="domain" description="EF-hand" evidence="2">
    <location>
        <begin position="2"/>
        <end position="37"/>
    </location>
</feature>
<accession>A0A0B2Q853</accession>
<dbReference type="InterPro" id="IPR018247">
    <property type="entry name" value="EF_Hand_1_Ca_BS"/>
</dbReference>
<sequence>MGKQVGFEDVLRYFDEDGDGKVLPSELKHGLEMMGGELPMKEAKMAIAALDSDGDGLLSLEDFIALMEAGGE</sequence>
<dbReference type="GO" id="GO:0005509">
    <property type="term" value="F:calcium ion binding"/>
    <property type="evidence" value="ECO:0007669"/>
    <property type="project" value="InterPro"/>
</dbReference>
<protein>
    <submittedName>
        <fullName evidence="3">Putative calcium-binding protein CML41</fullName>
    </submittedName>
</protein>
<name>A0A0B2Q853_GLYSO</name>
<dbReference type="Gene3D" id="1.10.238.10">
    <property type="entry name" value="EF-hand"/>
    <property type="match status" value="1"/>
</dbReference>
<evidence type="ECO:0000259" key="2">
    <source>
        <dbReference type="PROSITE" id="PS50222"/>
    </source>
</evidence>
<dbReference type="CDD" id="cd00051">
    <property type="entry name" value="EFh"/>
    <property type="match status" value="1"/>
</dbReference>
<gene>
    <name evidence="3" type="ORF">glysoja_032130</name>
</gene>
<dbReference type="SUPFAM" id="SSF47473">
    <property type="entry name" value="EF-hand"/>
    <property type="match status" value="1"/>
</dbReference>
<evidence type="ECO:0000256" key="1">
    <source>
        <dbReference type="ARBA" id="ARBA00022837"/>
    </source>
</evidence>
<dbReference type="PROSITE" id="PS50222">
    <property type="entry name" value="EF_HAND_2"/>
    <property type="match status" value="2"/>
</dbReference>
<dbReference type="Proteomes" id="UP000053555">
    <property type="component" value="Unassembled WGS sequence"/>
</dbReference>
<dbReference type="InterPro" id="IPR011992">
    <property type="entry name" value="EF-hand-dom_pair"/>
</dbReference>
<dbReference type="Pfam" id="PF13499">
    <property type="entry name" value="EF-hand_7"/>
    <property type="match status" value="1"/>
</dbReference>
<dbReference type="AlphaFoldDB" id="A0A0B2Q853"/>
<dbReference type="SMART" id="SM00054">
    <property type="entry name" value="EFh"/>
    <property type="match status" value="2"/>
</dbReference>
<reference evidence="3" key="1">
    <citation type="submission" date="2014-07" db="EMBL/GenBank/DDBJ databases">
        <title>Identification of a novel salt tolerance gene in wild soybean by whole-genome sequencing.</title>
        <authorList>
            <person name="Lam H.-M."/>
            <person name="Qi X."/>
            <person name="Li M.-W."/>
            <person name="Liu X."/>
            <person name="Xie M."/>
            <person name="Ni M."/>
            <person name="Xu X."/>
        </authorList>
    </citation>
    <scope>NUCLEOTIDE SEQUENCE [LARGE SCALE GENOMIC DNA]</scope>
    <source>
        <tissue evidence="3">Root</tissue>
    </source>
</reference>